<evidence type="ECO:0000256" key="1">
    <source>
        <dbReference type="ARBA" id="ARBA00022801"/>
    </source>
</evidence>
<organism evidence="2 3">
    <name type="scientific">Tahibacter soli</name>
    <dbReference type="NCBI Taxonomy" id="2983605"/>
    <lineage>
        <taxon>Bacteria</taxon>
        <taxon>Pseudomonadati</taxon>
        <taxon>Pseudomonadota</taxon>
        <taxon>Gammaproteobacteria</taxon>
        <taxon>Lysobacterales</taxon>
        <taxon>Rhodanobacteraceae</taxon>
        <taxon>Tahibacter</taxon>
    </lineage>
</organism>
<dbReference type="PANTHER" id="PTHR20935">
    <property type="entry name" value="PHOSPHOGLYCERATE MUTASE-RELATED"/>
    <property type="match status" value="1"/>
</dbReference>
<sequence>MNRPQRLVLVRHAQASYGTDDYDRLSERGLRQAELLAHWFAAQPDLRFDAVRIGEHRRHAQTLAAIRAAAADAGRTLPAESVDADWNEFDHESLLRGYIAHAPHDPDLDYLHGREPARVRALLGRAFLAWHEGALDAAMPETLAAFRTRVERARRRAEAVSTTLVVSSGGAIARCAQATFGYDEARTIELNLALHNSGIVEFLREGEKWTLARWSHVPHLDPPEHSHLKSYY</sequence>
<evidence type="ECO:0000313" key="3">
    <source>
        <dbReference type="Proteomes" id="UP001139971"/>
    </source>
</evidence>
<dbReference type="AlphaFoldDB" id="A0A9X3YIC1"/>
<dbReference type="Proteomes" id="UP001139971">
    <property type="component" value="Unassembled WGS sequence"/>
</dbReference>
<dbReference type="EMBL" id="JAOVZO020000001">
    <property type="protein sequence ID" value="MDC8011363.1"/>
    <property type="molecule type" value="Genomic_DNA"/>
</dbReference>
<name>A0A9X3YIC1_9GAMM</name>
<proteinExistence type="predicted"/>
<dbReference type="SUPFAM" id="SSF53254">
    <property type="entry name" value="Phosphoglycerate mutase-like"/>
    <property type="match status" value="1"/>
</dbReference>
<reference evidence="2" key="1">
    <citation type="submission" date="2023-02" db="EMBL/GenBank/DDBJ databases">
        <title>Tahibacter soli sp. nov. isolated from soil.</title>
        <authorList>
            <person name="Baek J.H."/>
            <person name="Lee J.K."/>
            <person name="Choi D.G."/>
            <person name="Jeon C.O."/>
        </authorList>
    </citation>
    <scope>NUCLEOTIDE SEQUENCE</scope>
    <source>
        <strain evidence="2">BL</strain>
    </source>
</reference>
<dbReference type="InterPro" id="IPR013078">
    <property type="entry name" value="His_Pase_superF_clade-1"/>
</dbReference>
<protein>
    <submittedName>
        <fullName evidence="2">Histidine phosphatase family protein</fullName>
    </submittedName>
</protein>
<evidence type="ECO:0000313" key="2">
    <source>
        <dbReference type="EMBL" id="MDC8011363.1"/>
    </source>
</evidence>
<dbReference type="GO" id="GO:0016787">
    <property type="term" value="F:hydrolase activity"/>
    <property type="evidence" value="ECO:0007669"/>
    <property type="project" value="UniProtKB-KW"/>
</dbReference>
<dbReference type="Gene3D" id="3.40.50.1240">
    <property type="entry name" value="Phosphoglycerate mutase-like"/>
    <property type="match status" value="1"/>
</dbReference>
<keyword evidence="3" id="KW-1185">Reference proteome</keyword>
<dbReference type="SMART" id="SM00855">
    <property type="entry name" value="PGAM"/>
    <property type="match status" value="1"/>
</dbReference>
<dbReference type="RefSeq" id="WP_263543618.1">
    <property type="nucleotide sequence ID" value="NZ_JAOVZO020000001.1"/>
</dbReference>
<dbReference type="Pfam" id="PF00300">
    <property type="entry name" value="His_Phos_1"/>
    <property type="match status" value="2"/>
</dbReference>
<accession>A0A9X3YIC1</accession>
<comment type="caution">
    <text evidence="2">The sequence shown here is derived from an EMBL/GenBank/DDBJ whole genome shotgun (WGS) entry which is preliminary data.</text>
</comment>
<keyword evidence="1" id="KW-0378">Hydrolase</keyword>
<dbReference type="InterPro" id="IPR029033">
    <property type="entry name" value="His_PPase_superfam"/>
</dbReference>
<gene>
    <name evidence="2" type="ORF">OD750_002250</name>
</gene>
<dbReference type="InterPro" id="IPR051021">
    <property type="entry name" value="Mito_Ser/Thr_phosphatase"/>
</dbReference>